<keyword evidence="6" id="KW-0378">Hydrolase</keyword>
<feature type="compositionally biased region" description="Basic and acidic residues" evidence="7">
    <location>
        <begin position="36"/>
        <end position="52"/>
    </location>
</feature>
<feature type="region of interest" description="Disordered" evidence="7">
    <location>
        <begin position="1"/>
        <end position="80"/>
    </location>
</feature>
<evidence type="ECO:0000256" key="5">
    <source>
        <dbReference type="ARBA" id="ARBA00022786"/>
    </source>
</evidence>
<dbReference type="GO" id="GO:0006508">
    <property type="term" value="P:proteolysis"/>
    <property type="evidence" value="ECO:0007669"/>
    <property type="project" value="UniProtKB-KW"/>
</dbReference>
<feature type="domain" description="OTU" evidence="8">
    <location>
        <begin position="87"/>
        <end position="213"/>
    </location>
</feature>
<evidence type="ECO:0000256" key="4">
    <source>
        <dbReference type="ARBA" id="ARBA00022670"/>
    </source>
</evidence>
<evidence type="ECO:0000256" key="7">
    <source>
        <dbReference type="SAM" id="MobiDB-lite"/>
    </source>
</evidence>
<evidence type="ECO:0000256" key="3">
    <source>
        <dbReference type="ARBA" id="ARBA00012759"/>
    </source>
</evidence>
<protein>
    <recommendedName>
        <fullName evidence="3">ubiquitinyl hydrolase 1</fullName>
        <ecNumber evidence="3">3.4.19.12</ecNumber>
    </recommendedName>
</protein>
<dbReference type="AlphaFoldDB" id="A0A9W7F6I8"/>
<dbReference type="Proteomes" id="UP001165122">
    <property type="component" value="Unassembled WGS sequence"/>
</dbReference>
<accession>A0A9W7F6I8</accession>
<dbReference type="PANTHER" id="PTHR12419">
    <property type="entry name" value="OTU DOMAIN CONTAINING PROTEIN"/>
    <property type="match status" value="1"/>
</dbReference>
<name>A0A9W7F6I8_9STRA</name>
<feature type="compositionally biased region" description="Low complexity" evidence="7">
    <location>
        <begin position="14"/>
        <end position="35"/>
    </location>
</feature>
<dbReference type="PANTHER" id="PTHR12419:SF4">
    <property type="entry name" value="OTU DOMAIN-CONTAINING PROTEIN 5"/>
    <property type="match status" value="1"/>
</dbReference>
<evidence type="ECO:0000313" key="9">
    <source>
        <dbReference type="EMBL" id="GMI03143.1"/>
    </source>
</evidence>
<feature type="compositionally biased region" description="Low complexity" evidence="7">
    <location>
        <begin position="71"/>
        <end position="80"/>
    </location>
</feature>
<keyword evidence="10" id="KW-1185">Reference proteome</keyword>
<dbReference type="EC" id="3.4.19.12" evidence="3"/>
<comment type="similarity">
    <text evidence="2">Belongs to the peptidase C85 family.</text>
</comment>
<dbReference type="GO" id="GO:0004843">
    <property type="term" value="F:cysteine-type deubiquitinase activity"/>
    <property type="evidence" value="ECO:0007669"/>
    <property type="project" value="UniProtKB-EC"/>
</dbReference>
<organism evidence="9 10">
    <name type="scientific">Triparma laevis f. longispina</name>
    <dbReference type="NCBI Taxonomy" id="1714387"/>
    <lineage>
        <taxon>Eukaryota</taxon>
        <taxon>Sar</taxon>
        <taxon>Stramenopiles</taxon>
        <taxon>Ochrophyta</taxon>
        <taxon>Bolidophyceae</taxon>
        <taxon>Parmales</taxon>
        <taxon>Triparmaceae</taxon>
        <taxon>Triparma</taxon>
    </lineage>
</organism>
<dbReference type="Pfam" id="PF02338">
    <property type="entry name" value="OTU"/>
    <property type="match status" value="1"/>
</dbReference>
<dbReference type="InterPro" id="IPR003323">
    <property type="entry name" value="OTU_dom"/>
</dbReference>
<sequence>MRIVVEGQHKRKNPSASSSQPSPSKPTTTTTSSVTKKIEKERSLQEDTHTHSTFETTSKRSRMGETKSFRPSTSSTTSSNLTLPSSFKIIQVAGDGNCLFRAISLQIYGDETEHEMIRGNCANYIMKNETTFSPFIRSDALNSVKSYCDRMRRSGVYAGNIEIQAISELYNRPTTIYTPTSSQPVNTFHERYTDPPLFLLYSDGNHYDAIVDTHNPTAGLGLGLPGLKVGEADRSLIRGVVEKSEIEDSEEAIKRKIMSMSDADATADQIEKAILLSTAAEHNQMQKTDFASYPQSPSALPIVQPDNIPPVVQELVFNGYELDTVMRAYDLVGDNFDAILEVIGFLGVDGKG</sequence>
<evidence type="ECO:0000256" key="1">
    <source>
        <dbReference type="ARBA" id="ARBA00000707"/>
    </source>
</evidence>
<dbReference type="OrthoDB" id="415023at2759"/>
<dbReference type="InterPro" id="IPR050704">
    <property type="entry name" value="Peptidase_C85-like"/>
</dbReference>
<dbReference type="EMBL" id="BRXW01000053">
    <property type="protein sequence ID" value="GMI03143.1"/>
    <property type="molecule type" value="Genomic_DNA"/>
</dbReference>
<keyword evidence="5" id="KW-0833">Ubl conjugation pathway</keyword>
<gene>
    <name evidence="9" type="ORF">TrLO_g2502</name>
</gene>
<comment type="caution">
    <text evidence="9">The sequence shown here is derived from an EMBL/GenBank/DDBJ whole genome shotgun (WGS) entry which is preliminary data.</text>
</comment>
<dbReference type="GO" id="GO:0061578">
    <property type="term" value="F:K63-linked deubiquitinase activity"/>
    <property type="evidence" value="ECO:0007669"/>
    <property type="project" value="TreeGrafter"/>
</dbReference>
<proteinExistence type="inferred from homology"/>
<dbReference type="Gene3D" id="3.90.70.80">
    <property type="match status" value="1"/>
</dbReference>
<evidence type="ECO:0000259" key="8">
    <source>
        <dbReference type="PROSITE" id="PS50802"/>
    </source>
</evidence>
<dbReference type="SUPFAM" id="SSF54001">
    <property type="entry name" value="Cysteine proteinases"/>
    <property type="match status" value="1"/>
</dbReference>
<evidence type="ECO:0000256" key="6">
    <source>
        <dbReference type="ARBA" id="ARBA00022801"/>
    </source>
</evidence>
<dbReference type="InterPro" id="IPR038765">
    <property type="entry name" value="Papain-like_cys_pep_sf"/>
</dbReference>
<evidence type="ECO:0000313" key="10">
    <source>
        <dbReference type="Proteomes" id="UP001165122"/>
    </source>
</evidence>
<dbReference type="GO" id="GO:0016579">
    <property type="term" value="P:protein deubiquitination"/>
    <property type="evidence" value="ECO:0007669"/>
    <property type="project" value="TreeGrafter"/>
</dbReference>
<dbReference type="PROSITE" id="PS50802">
    <property type="entry name" value="OTU"/>
    <property type="match status" value="1"/>
</dbReference>
<evidence type="ECO:0000256" key="2">
    <source>
        <dbReference type="ARBA" id="ARBA00010407"/>
    </source>
</evidence>
<keyword evidence="4" id="KW-0645">Protease</keyword>
<comment type="catalytic activity">
    <reaction evidence="1">
        <text>Thiol-dependent hydrolysis of ester, thioester, amide, peptide and isopeptide bonds formed by the C-terminal Gly of ubiquitin (a 76-residue protein attached to proteins as an intracellular targeting signal).</text>
        <dbReference type="EC" id="3.4.19.12"/>
    </reaction>
</comment>
<reference evidence="10" key="1">
    <citation type="journal article" date="2023" name="Commun. Biol.">
        <title>Genome analysis of Parmales, the sister group of diatoms, reveals the evolutionary specialization of diatoms from phago-mixotrophs to photoautotrophs.</title>
        <authorList>
            <person name="Ban H."/>
            <person name="Sato S."/>
            <person name="Yoshikawa S."/>
            <person name="Yamada K."/>
            <person name="Nakamura Y."/>
            <person name="Ichinomiya M."/>
            <person name="Sato N."/>
            <person name="Blanc-Mathieu R."/>
            <person name="Endo H."/>
            <person name="Kuwata A."/>
            <person name="Ogata H."/>
        </authorList>
    </citation>
    <scope>NUCLEOTIDE SEQUENCE [LARGE SCALE GENOMIC DNA]</scope>
    <source>
        <strain evidence="10">NIES 3700</strain>
    </source>
</reference>